<reference evidence="1" key="1">
    <citation type="submission" date="2014-11" db="EMBL/GenBank/DDBJ databases">
        <authorList>
            <person name="Amaro Gonzalez C."/>
        </authorList>
    </citation>
    <scope>NUCLEOTIDE SEQUENCE</scope>
</reference>
<evidence type="ECO:0000313" key="1">
    <source>
        <dbReference type="EMBL" id="JAH95730.1"/>
    </source>
</evidence>
<proteinExistence type="predicted"/>
<reference evidence="1" key="2">
    <citation type="journal article" date="2015" name="Fish Shellfish Immunol.">
        <title>Early steps in the European eel (Anguilla anguilla)-Vibrio vulnificus interaction in the gills: Role of the RtxA13 toxin.</title>
        <authorList>
            <person name="Callol A."/>
            <person name="Pajuelo D."/>
            <person name="Ebbesson L."/>
            <person name="Teles M."/>
            <person name="MacKenzie S."/>
            <person name="Amaro C."/>
        </authorList>
    </citation>
    <scope>NUCLEOTIDE SEQUENCE</scope>
</reference>
<dbReference type="EMBL" id="GBXM01012847">
    <property type="protein sequence ID" value="JAH95730.1"/>
    <property type="molecule type" value="Transcribed_RNA"/>
</dbReference>
<sequence length="82" mass="9513">MHALLVQFCCCTQWELPVRYKLFAQLCLGDFSWINTERLKRLSNECQPCLLSHPSVSRQLFTLTTELNIATGRMNVIYSMIS</sequence>
<accession>A0A0E9X1I3</accession>
<organism evidence="1">
    <name type="scientific">Anguilla anguilla</name>
    <name type="common">European freshwater eel</name>
    <name type="synonym">Muraena anguilla</name>
    <dbReference type="NCBI Taxonomy" id="7936"/>
    <lineage>
        <taxon>Eukaryota</taxon>
        <taxon>Metazoa</taxon>
        <taxon>Chordata</taxon>
        <taxon>Craniata</taxon>
        <taxon>Vertebrata</taxon>
        <taxon>Euteleostomi</taxon>
        <taxon>Actinopterygii</taxon>
        <taxon>Neopterygii</taxon>
        <taxon>Teleostei</taxon>
        <taxon>Anguilliformes</taxon>
        <taxon>Anguillidae</taxon>
        <taxon>Anguilla</taxon>
    </lineage>
</organism>
<dbReference type="AlphaFoldDB" id="A0A0E9X1I3"/>
<name>A0A0E9X1I3_ANGAN</name>
<protein>
    <submittedName>
        <fullName evidence="1">Uncharacterized protein</fullName>
    </submittedName>
</protein>